<sequence>MTPSPNRLPYYRSCTPEEAARYAENTQYGHYDLLPSEIPWRDRQPFLQSQGYLLRPRYNPNWTPSWLGTLRHPQDCEDSIWPKTLNNVLDATHQSDGHRVSIKVVPKNTQEIEIGRLLTGHTLEQDPRNHCVPILDVFPDPVDTTKALIVSPYLTPFNDPEYTTLGEVLDLIQQTLEGIDFMHSQGVAHGGCTAANIMMDSNRLYPRGHHPVRRELTMDVANDSGHLPRSDIPVKYYLVNYSMSTRFVEGQKPLFTGTEGHEQTPLESGAEQQRNAYKLDIYTLGRLYHEKFIGVYEGMEFLMPLIEAMLDNGLAHCTPSARALEIFGALIAEANLSAPRLRCKLRRRSESAPVRLIWGTVAMAKEGLSQAMRLAGL</sequence>
<dbReference type="InterPro" id="IPR011009">
    <property type="entry name" value="Kinase-like_dom_sf"/>
</dbReference>
<protein>
    <recommendedName>
        <fullName evidence="1">Protein kinase domain-containing protein</fullName>
    </recommendedName>
</protein>
<dbReference type="EMBL" id="KN840476">
    <property type="protein sequence ID" value="KIP08699.1"/>
    <property type="molecule type" value="Genomic_DNA"/>
</dbReference>
<evidence type="ECO:0000259" key="1">
    <source>
        <dbReference type="PROSITE" id="PS50011"/>
    </source>
</evidence>
<dbReference type="InterPro" id="IPR000719">
    <property type="entry name" value="Prot_kinase_dom"/>
</dbReference>
<dbReference type="PROSITE" id="PS50011">
    <property type="entry name" value="PROTEIN_KINASE_DOM"/>
    <property type="match status" value="1"/>
</dbReference>
<keyword evidence="3" id="KW-1185">Reference proteome</keyword>
<dbReference type="OrthoDB" id="5987198at2759"/>
<feature type="domain" description="Protein kinase" evidence="1">
    <location>
        <begin position="74"/>
        <end position="377"/>
    </location>
</feature>
<accession>A0A0C3NTT4</accession>
<dbReference type="Proteomes" id="UP000053257">
    <property type="component" value="Unassembled WGS sequence"/>
</dbReference>
<dbReference type="HOGENOM" id="CLU_044121_2_1_1"/>
<gene>
    <name evidence="2" type="ORF">PHLGIDRAFT_18868</name>
</gene>
<dbReference type="GO" id="GO:0004672">
    <property type="term" value="F:protein kinase activity"/>
    <property type="evidence" value="ECO:0007669"/>
    <property type="project" value="InterPro"/>
</dbReference>
<evidence type="ECO:0000313" key="3">
    <source>
        <dbReference type="Proteomes" id="UP000053257"/>
    </source>
</evidence>
<dbReference type="AlphaFoldDB" id="A0A0C3NTT4"/>
<dbReference type="SUPFAM" id="SSF56112">
    <property type="entry name" value="Protein kinase-like (PK-like)"/>
    <property type="match status" value="1"/>
</dbReference>
<dbReference type="STRING" id="745531.A0A0C3NTT4"/>
<evidence type="ECO:0000313" key="2">
    <source>
        <dbReference type="EMBL" id="KIP08699.1"/>
    </source>
</evidence>
<organism evidence="2 3">
    <name type="scientific">Phlebiopsis gigantea (strain 11061_1 CR5-6)</name>
    <name type="common">White-rot fungus</name>
    <name type="synonym">Peniophora gigantea</name>
    <dbReference type="NCBI Taxonomy" id="745531"/>
    <lineage>
        <taxon>Eukaryota</taxon>
        <taxon>Fungi</taxon>
        <taxon>Dikarya</taxon>
        <taxon>Basidiomycota</taxon>
        <taxon>Agaricomycotina</taxon>
        <taxon>Agaricomycetes</taxon>
        <taxon>Polyporales</taxon>
        <taxon>Phanerochaetaceae</taxon>
        <taxon>Phlebiopsis</taxon>
    </lineage>
</organism>
<dbReference type="GO" id="GO:0005524">
    <property type="term" value="F:ATP binding"/>
    <property type="evidence" value="ECO:0007669"/>
    <property type="project" value="InterPro"/>
</dbReference>
<name>A0A0C3NTT4_PHLG1</name>
<proteinExistence type="predicted"/>
<reference evidence="2 3" key="1">
    <citation type="journal article" date="2014" name="PLoS Genet.">
        <title>Analysis of the Phlebiopsis gigantea genome, transcriptome and secretome provides insight into its pioneer colonization strategies of wood.</title>
        <authorList>
            <person name="Hori C."/>
            <person name="Ishida T."/>
            <person name="Igarashi K."/>
            <person name="Samejima M."/>
            <person name="Suzuki H."/>
            <person name="Master E."/>
            <person name="Ferreira P."/>
            <person name="Ruiz-Duenas F.J."/>
            <person name="Held B."/>
            <person name="Canessa P."/>
            <person name="Larrondo L.F."/>
            <person name="Schmoll M."/>
            <person name="Druzhinina I.S."/>
            <person name="Kubicek C.P."/>
            <person name="Gaskell J.A."/>
            <person name="Kersten P."/>
            <person name="St John F."/>
            <person name="Glasner J."/>
            <person name="Sabat G."/>
            <person name="Splinter BonDurant S."/>
            <person name="Syed K."/>
            <person name="Yadav J."/>
            <person name="Mgbeahuruike A.C."/>
            <person name="Kovalchuk A."/>
            <person name="Asiegbu F.O."/>
            <person name="Lackner G."/>
            <person name="Hoffmeister D."/>
            <person name="Rencoret J."/>
            <person name="Gutierrez A."/>
            <person name="Sun H."/>
            <person name="Lindquist E."/>
            <person name="Barry K."/>
            <person name="Riley R."/>
            <person name="Grigoriev I.V."/>
            <person name="Henrissat B."/>
            <person name="Kues U."/>
            <person name="Berka R.M."/>
            <person name="Martinez A.T."/>
            <person name="Covert S.F."/>
            <person name="Blanchette R.A."/>
            <person name="Cullen D."/>
        </authorList>
    </citation>
    <scope>NUCLEOTIDE SEQUENCE [LARGE SCALE GENOMIC DNA]</scope>
    <source>
        <strain evidence="2 3">11061_1 CR5-6</strain>
    </source>
</reference>
<dbReference type="Gene3D" id="1.10.510.10">
    <property type="entry name" value="Transferase(Phosphotransferase) domain 1"/>
    <property type="match status" value="1"/>
</dbReference>